<dbReference type="InterPro" id="IPR003593">
    <property type="entry name" value="AAA+_ATPase"/>
</dbReference>
<dbReference type="OrthoDB" id="18209at2157"/>
<dbReference type="CDD" id="cd03257">
    <property type="entry name" value="ABC_NikE_OppD_transporters"/>
    <property type="match status" value="1"/>
</dbReference>
<dbReference type="GO" id="GO:0016887">
    <property type="term" value="F:ATP hydrolysis activity"/>
    <property type="evidence" value="ECO:0007669"/>
    <property type="project" value="InterPro"/>
</dbReference>
<dbReference type="PANTHER" id="PTHR43230:SF3">
    <property type="entry name" value="ABC-TYPE DIPEPTIDE_OLIGOPEPTIDE TRANSPORT SYSTEM, ATPASE COMPONENT"/>
    <property type="match status" value="1"/>
</dbReference>
<dbReference type="FunCoup" id="D9PYZ9">
    <property type="interactions" value="22"/>
</dbReference>
<dbReference type="PANTHER" id="PTHR43230">
    <property type="entry name" value="ABC-TYPE DIPEPTIDE/OLIGOPEPTIDE TRANSPORT SYSTEM, ATPASE COMPONENT"/>
    <property type="match status" value="1"/>
</dbReference>
<evidence type="ECO:0000313" key="6">
    <source>
        <dbReference type="Proteomes" id="UP000000346"/>
    </source>
</evidence>
<dbReference type="PROSITE" id="PS50893">
    <property type="entry name" value="ABC_TRANSPORTER_2"/>
    <property type="match status" value="1"/>
</dbReference>
<dbReference type="Gene3D" id="3.40.50.300">
    <property type="entry name" value="P-loop containing nucleotide triphosphate hydrolases"/>
    <property type="match status" value="1"/>
</dbReference>
<dbReference type="EMBL" id="CP001742">
    <property type="protein sequence ID" value="ADL19786.1"/>
    <property type="molecule type" value="Genomic_DNA"/>
</dbReference>
<dbReference type="InParanoid" id="D9PYZ9"/>
<dbReference type="NCBIfam" id="TIGR01727">
    <property type="entry name" value="oligo_HPY"/>
    <property type="match status" value="1"/>
</dbReference>
<name>D9PYZ9_ACIS3</name>
<keyword evidence="2" id="KW-0547">Nucleotide-binding</keyword>
<feature type="domain" description="ABC transporter" evidence="4">
    <location>
        <begin position="7"/>
        <end position="252"/>
    </location>
</feature>
<dbReference type="InterPro" id="IPR003439">
    <property type="entry name" value="ABC_transporter-like_ATP-bd"/>
</dbReference>
<gene>
    <name evidence="5" type="ordered locus">ASAC_1381</name>
</gene>
<dbReference type="Proteomes" id="UP000000346">
    <property type="component" value="Chromosome"/>
</dbReference>
<keyword evidence="1" id="KW-0813">Transport</keyword>
<dbReference type="RefSeq" id="WP_013267298.1">
    <property type="nucleotide sequence ID" value="NC_014374.1"/>
</dbReference>
<reference evidence="5 6" key="1">
    <citation type="journal article" date="2010" name="Appl. Environ. Microbiol.">
        <title>The genome sequence of the crenarchaeon Acidilobus saccharovorans supports a new order, Acidilobales, and suggests an important ecological role in terrestrial acidic hot springs.</title>
        <authorList>
            <person name="Mardanov A.V."/>
            <person name="Svetlitchnyi V.A."/>
            <person name="Beletsky A.V."/>
            <person name="Prokofeva M.I."/>
            <person name="Bonch-Osmolovskaya E.A."/>
            <person name="Ravin N.V."/>
            <person name="Skryabin K.G."/>
        </authorList>
    </citation>
    <scope>NUCLEOTIDE SEQUENCE [LARGE SCALE GENOMIC DNA]</scope>
    <source>
        <strain evidence="6">DSM 16705 / JCM 18335 / VKM B-2471 / 345-15</strain>
    </source>
</reference>
<evidence type="ECO:0000313" key="5">
    <source>
        <dbReference type="EMBL" id="ADL19786.1"/>
    </source>
</evidence>
<dbReference type="GO" id="GO:0005524">
    <property type="term" value="F:ATP binding"/>
    <property type="evidence" value="ECO:0007669"/>
    <property type="project" value="UniProtKB-KW"/>
</dbReference>
<dbReference type="InterPro" id="IPR017871">
    <property type="entry name" value="ABC_transporter-like_CS"/>
</dbReference>
<sequence>MNGEGLYEVKGLTKVFSTGFFRTTRIYALNNVSFNVREGEVLSIVGESGSGKSTLLKILMKVERPTSGTILYRGRPLERWDSREYWKEVQAVLQDPYSSFNPFYRVERPLYMAAKTYMPSASEAERMKAIRESLEFVGLDPDETLGKYPHQLSGGQLQRIMIARALLIKPRVLLADEIVSMIDASLRANVLNLLYKLKTEAGVSVLFVTHDLGLASYIADRILVLYKGEIMEYGDVDSVYSRPAHPYTQLLMKSIPRVTSKWRDRITTTTIEFKTGYIKGCVFADRCPIARDYCRSNKPTLKEVEPGHWASCHYALEALKSAH</sequence>
<dbReference type="GO" id="GO:0015833">
    <property type="term" value="P:peptide transport"/>
    <property type="evidence" value="ECO:0007669"/>
    <property type="project" value="InterPro"/>
</dbReference>
<evidence type="ECO:0000256" key="3">
    <source>
        <dbReference type="ARBA" id="ARBA00022840"/>
    </source>
</evidence>
<dbReference type="InterPro" id="IPR027417">
    <property type="entry name" value="P-loop_NTPase"/>
</dbReference>
<dbReference type="KEGG" id="asc:ASAC_1381"/>
<evidence type="ECO:0000259" key="4">
    <source>
        <dbReference type="PROSITE" id="PS50893"/>
    </source>
</evidence>
<evidence type="ECO:0000256" key="1">
    <source>
        <dbReference type="ARBA" id="ARBA00022448"/>
    </source>
</evidence>
<evidence type="ECO:0000256" key="2">
    <source>
        <dbReference type="ARBA" id="ARBA00022741"/>
    </source>
</evidence>
<dbReference type="PROSITE" id="PS00211">
    <property type="entry name" value="ABC_TRANSPORTER_1"/>
    <property type="match status" value="1"/>
</dbReference>
<keyword evidence="3 5" id="KW-0067">ATP-binding</keyword>
<dbReference type="Pfam" id="PF00005">
    <property type="entry name" value="ABC_tran"/>
    <property type="match status" value="1"/>
</dbReference>
<dbReference type="eggNOG" id="arCOG00184">
    <property type="taxonomic scope" value="Archaea"/>
</dbReference>
<proteinExistence type="predicted"/>
<dbReference type="STRING" id="666510.ASAC_1381"/>
<dbReference type="SMART" id="SM00382">
    <property type="entry name" value="AAA"/>
    <property type="match status" value="1"/>
</dbReference>
<dbReference type="HOGENOM" id="CLU_000604_1_23_2"/>
<dbReference type="InterPro" id="IPR013563">
    <property type="entry name" value="Oligopep_ABC_C"/>
</dbReference>
<dbReference type="GeneID" id="9499638"/>
<protein>
    <submittedName>
        <fullName evidence="5">Sugar ABC transporter, ATP-binding protein</fullName>
    </submittedName>
</protein>
<accession>D9PYZ9</accession>
<dbReference type="AlphaFoldDB" id="D9PYZ9"/>
<organism evidence="5 6">
    <name type="scientific">Acidilobus saccharovorans (strain DSM 16705 / JCM 18335 / VKM B-2471 / 345-15)</name>
    <dbReference type="NCBI Taxonomy" id="666510"/>
    <lineage>
        <taxon>Archaea</taxon>
        <taxon>Thermoproteota</taxon>
        <taxon>Thermoprotei</taxon>
        <taxon>Acidilobales</taxon>
        <taxon>Acidilobaceae</taxon>
        <taxon>Acidilobus</taxon>
    </lineage>
</organism>
<dbReference type="SUPFAM" id="SSF52540">
    <property type="entry name" value="P-loop containing nucleoside triphosphate hydrolases"/>
    <property type="match status" value="1"/>
</dbReference>
<dbReference type="Pfam" id="PF08352">
    <property type="entry name" value="oligo_HPY"/>
    <property type="match status" value="1"/>
</dbReference>
<keyword evidence="6" id="KW-1185">Reference proteome</keyword>